<evidence type="ECO:0000259" key="8">
    <source>
        <dbReference type="Pfam" id="PF20684"/>
    </source>
</evidence>
<evidence type="ECO:0000256" key="4">
    <source>
        <dbReference type="ARBA" id="ARBA00023136"/>
    </source>
</evidence>
<dbReference type="EMBL" id="ML210183">
    <property type="protein sequence ID" value="TFK25672.1"/>
    <property type="molecule type" value="Genomic_DNA"/>
</dbReference>
<dbReference type="STRING" id="230819.A0A5C3KZ18"/>
<dbReference type="PANTHER" id="PTHR33048:SF47">
    <property type="entry name" value="INTEGRAL MEMBRANE PROTEIN-RELATED"/>
    <property type="match status" value="1"/>
</dbReference>
<keyword evidence="3 7" id="KW-1133">Transmembrane helix</keyword>
<evidence type="ECO:0000256" key="3">
    <source>
        <dbReference type="ARBA" id="ARBA00022989"/>
    </source>
</evidence>
<dbReference type="PANTHER" id="PTHR33048">
    <property type="entry name" value="PTH11-LIKE INTEGRAL MEMBRANE PROTEIN (AFU_ORTHOLOGUE AFUA_5G11245)"/>
    <property type="match status" value="1"/>
</dbReference>
<accession>A0A5C3KZ18</accession>
<feature type="transmembrane region" description="Helical" evidence="7">
    <location>
        <begin position="162"/>
        <end position="189"/>
    </location>
</feature>
<organism evidence="9 10">
    <name type="scientific">Coprinopsis marcescibilis</name>
    <name type="common">Agaric fungus</name>
    <name type="synonym">Psathyrella marcescibilis</name>
    <dbReference type="NCBI Taxonomy" id="230819"/>
    <lineage>
        <taxon>Eukaryota</taxon>
        <taxon>Fungi</taxon>
        <taxon>Dikarya</taxon>
        <taxon>Basidiomycota</taxon>
        <taxon>Agaricomycotina</taxon>
        <taxon>Agaricomycetes</taxon>
        <taxon>Agaricomycetidae</taxon>
        <taxon>Agaricales</taxon>
        <taxon>Agaricineae</taxon>
        <taxon>Psathyrellaceae</taxon>
        <taxon>Coprinopsis</taxon>
    </lineage>
</organism>
<evidence type="ECO:0000313" key="9">
    <source>
        <dbReference type="EMBL" id="TFK25672.1"/>
    </source>
</evidence>
<keyword evidence="10" id="KW-1185">Reference proteome</keyword>
<evidence type="ECO:0000256" key="7">
    <source>
        <dbReference type="SAM" id="Phobius"/>
    </source>
</evidence>
<protein>
    <recommendedName>
        <fullName evidence="8">Rhodopsin domain-containing protein</fullName>
    </recommendedName>
</protein>
<dbReference type="Proteomes" id="UP000307440">
    <property type="component" value="Unassembled WGS sequence"/>
</dbReference>
<feature type="transmembrane region" description="Helical" evidence="7">
    <location>
        <begin position="115"/>
        <end position="142"/>
    </location>
</feature>
<feature type="region of interest" description="Disordered" evidence="6">
    <location>
        <begin position="349"/>
        <end position="369"/>
    </location>
</feature>
<dbReference type="AlphaFoldDB" id="A0A5C3KZ18"/>
<feature type="domain" description="Rhodopsin" evidence="8">
    <location>
        <begin position="27"/>
        <end position="218"/>
    </location>
</feature>
<evidence type="ECO:0000313" key="10">
    <source>
        <dbReference type="Proteomes" id="UP000307440"/>
    </source>
</evidence>
<evidence type="ECO:0000256" key="1">
    <source>
        <dbReference type="ARBA" id="ARBA00004141"/>
    </source>
</evidence>
<dbReference type="Pfam" id="PF20684">
    <property type="entry name" value="Fung_rhodopsin"/>
    <property type="match status" value="1"/>
</dbReference>
<feature type="transmembrane region" description="Helical" evidence="7">
    <location>
        <begin position="201"/>
        <end position="224"/>
    </location>
</feature>
<sequence>MLPPQSYIAWKVCLTFLHTLALSSTVLRLWDRYRGRKLWWDDYIAGFALLLDAVYAIMFWLRFQHRDPYLQLPLNHPRRIWIQSLLFFTIVWASRISLSLSLCKIFSPGTTVRKWLLRLTWTFVVIYLVTAILSSATCPAGVGEWRPPSEAGVKGCKSGLGGFYASGLISVSFDFIADILLVACPLLLLWRVQLPKAERRLVLVAFSASVFPSLATVVFAVFWYGGINLGEERHILLASVAHIQVAISLIVCNFLVVATFFWRLYKREHGSINSGTESSGRSIPTRNFIYDGSQVVEVPEQRSSECTFTPISESDTRSRSTHYRAYSISSYLANRPLAFTATFHSLIGRESTPSRPPRPHPTFCTRTIP</sequence>
<comment type="subcellular location">
    <subcellularLocation>
        <location evidence="1">Membrane</location>
        <topology evidence="1">Multi-pass membrane protein</topology>
    </subcellularLocation>
</comment>
<comment type="similarity">
    <text evidence="5">Belongs to the SAT4 family.</text>
</comment>
<reference evidence="9 10" key="1">
    <citation type="journal article" date="2019" name="Nat. Ecol. Evol.">
        <title>Megaphylogeny resolves global patterns of mushroom evolution.</title>
        <authorList>
            <person name="Varga T."/>
            <person name="Krizsan K."/>
            <person name="Foldi C."/>
            <person name="Dima B."/>
            <person name="Sanchez-Garcia M."/>
            <person name="Sanchez-Ramirez S."/>
            <person name="Szollosi G.J."/>
            <person name="Szarkandi J.G."/>
            <person name="Papp V."/>
            <person name="Albert L."/>
            <person name="Andreopoulos W."/>
            <person name="Angelini C."/>
            <person name="Antonin V."/>
            <person name="Barry K.W."/>
            <person name="Bougher N.L."/>
            <person name="Buchanan P."/>
            <person name="Buyck B."/>
            <person name="Bense V."/>
            <person name="Catcheside P."/>
            <person name="Chovatia M."/>
            <person name="Cooper J."/>
            <person name="Damon W."/>
            <person name="Desjardin D."/>
            <person name="Finy P."/>
            <person name="Geml J."/>
            <person name="Haridas S."/>
            <person name="Hughes K."/>
            <person name="Justo A."/>
            <person name="Karasinski D."/>
            <person name="Kautmanova I."/>
            <person name="Kiss B."/>
            <person name="Kocsube S."/>
            <person name="Kotiranta H."/>
            <person name="LaButti K.M."/>
            <person name="Lechner B.E."/>
            <person name="Liimatainen K."/>
            <person name="Lipzen A."/>
            <person name="Lukacs Z."/>
            <person name="Mihaltcheva S."/>
            <person name="Morgado L.N."/>
            <person name="Niskanen T."/>
            <person name="Noordeloos M.E."/>
            <person name="Ohm R.A."/>
            <person name="Ortiz-Santana B."/>
            <person name="Ovrebo C."/>
            <person name="Racz N."/>
            <person name="Riley R."/>
            <person name="Savchenko A."/>
            <person name="Shiryaev A."/>
            <person name="Soop K."/>
            <person name="Spirin V."/>
            <person name="Szebenyi C."/>
            <person name="Tomsovsky M."/>
            <person name="Tulloss R.E."/>
            <person name="Uehling J."/>
            <person name="Grigoriev I.V."/>
            <person name="Vagvolgyi C."/>
            <person name="Papp T."/>
            <person name="Martin F.M."/>
            <person name="Miettinen O."/>
            <person name="Hibbett D.S."/>
            <person name="Nagy L.G."/>
        </authorList>
    </citation>
    <scope>NUCLEOTIDE SEQUENCE [LARGE SCALE GENOMIC DNA]</scope>
    <source>
        <strain evidence="9 10">CBS 121175</strain>
    </source>
</reference>
<dbReference type="InterPro" id="IPR052337">
    <property type="entry name" value="SAT4-like"/>
</dbReference>
<dbReference type="InterPro" id="IPR049326">
    <property type="entry name" value="Rhodopsin_dom_fungi"/>
</dbReference>
<evidence type="ECO:0000256" key="5">
    <source>
        <dbReference type="ARBA" id="ARBA00038359"/>
    </source>
</evidence>
<feature type="transmembrane region" description="Helical" evidence="7">
    <location>
        <begin position="81"/>
        <end position="103"/>
    </location>
</feature>
<evidence type="ECO:0000256" key="2">
    <source>
        <dbReference type="ARBA" id="ARBA00022692"/>
    </source>
</evidence>
<evidence type="ECO:0000256" key="6">
    <source>
        <dbReference type="SAM" id="MobiDB-lite"/>
    </source>
</evidence>
<name>A0A5C3KZ18_COPMA</name>
<dbReference type="OrthoDB" id="3229610at2759"/>
<keyword evidence="2 7" id="KW-0812">Transmembrane</keyword>
<feature type="transmembrane region" description="Helical" evidence="7">
    <location>
        <begin position="236"/>
        <end position="262"/>
    </location>
</feature>
<gene>
    <name evidence="9" type="ORF">FA15DRAFT_735463</name>
</gene>
<feature type="transmembrane region" description="Helical" evidence="7">
    <location>
        <begin position="6"/>
        <end position="30"/>
    </location>
</feature>
<proteinExistence type="inferred from homology"/>
<keyword evidence="4 7" id="KW-0472">Membrane</keyword>
<feature type="transmembrane region" description="Helical" evidence="7">
    <location>
        <begin position="42"/>
        <end position="61"/>
    </location>
</feature>
<dbReference type="GO" id="GO:0016020">
    <property type="term" value="C:membrane"/>
    <property type="evidence" value="ECO:0007669"/>
    <property type="project" value="UniProtKB-SubCell"/>
</dbReference>